<dbReference type="STRING" id="449.LHA_2150"/>
<dbReference type="EMBL" id="LN681225">
    <property type="protein sequence ID" value="CEK11174.1"/>
    <property type="molecule type" value="Genomic_DNA"/>
</dbReference>
<feature type="transmembrane region" description="Helical" evidence="1">
    <location>
        <begin position="6"/>
        <end position="28"/>
    </location>
</feature>
<sequence>MKNGFTAIELLLVLAILGIFIGIAYPAYQSYLLHDRRYDGQVALLDLASQMEHFYAERLTYKTATIGTGKSTDIKSTNLSSERWYVLTILSQTSDSFILHATPINAQKRDKECQTFTLDHLGIKGIAAGPYGEPSATTTQCWK</sequence>
<dbReference type="Gene3D" id="3.30.700.10">
    <property type="entry name" value="Glycoprotein, Type 4 Pilin"/>
    <property type="match status" value="1"/>
</dbReference>
<keyword evidence="3" id="KW-1185">Reference proteome</keyword>
<name>A0A0A8UWQ4_LEGHA</name>
<keyword evidence="1" id="KW-0812">Transmembrane</keyword>
<dbReference type="InterPro" id="IPR045584">
    <property type="entry name" value="Pilin-like"/>
</dbReference>
<proteinExistence type="predicted"/>
<dbReference type="NCBIfam" id="TIGR02532">
    <property type="entry name" value="IV_pilin_GFxxxE"/>
    <property type="match status" value="1"/>
</dbReference>
<keyword evidence="1" id="KW-0472">Membrane</keyword>
<accession>A0A0A8UWQ4</accession>
<dbReference type="KEGG" id="lha:LHA_2150"/>
<protein>
    <submittedName>
        <fullName evidence="2">Putative Type 4 fimbrial biogenesis protein PilE</fullName>
    </submittedName>
</protein>
<dbReference type="OrthoDB" id="5296638at2"/>
<dbReference type="GO" id="GO:0043683">
    <property type="term" value="P:type IV pilus assembly"/>
    <property type="evidence" value="ECO:0007669"/>
    <property type="project" value="InterPro"/>
</dbReference>
<dbReference type="PATRIC" id="fig|449.7.peg.307"/>
<dbReference type="InterPro" id="IPR012902">
    <property type="entry name" value="N_methyl_site"/>
</dbReference>
<evidence type="ECO:0000313" key="2">
    <source>
        <dbReference type="EMBL" id="CEK11174.1"/>
    </source>
</evidence>
<dbReference type="Pfam" id="PF16732">
    <property type="entry name" value="ComP_DUS"/>
    <property type="match status" value="1"/>
</dbReference>
<dbReference type="AlphaFoldDB" id="A0A0A8UWQ4"/>
<dbReference type="HOGENOM" id="CLU_091705_6_0_6"/>
<evidence type="ECO:0000313" key="3">
    <source>
        <dbReference type="Proteomes" id="UP000032803"/>
    </source>
</evidence>
<keyword evidence="1" id="KW-1133">Transmembrane helix</keyword>
<organism evidence="2 3">
    <name type="scientific">Legionella hackeliae</name>
    <dbReference type="NCBI Taxonomy" id="449"/>
    <lineage>
        <taxon>Bacteria</taxon>
        <taxon>Pseudomonadati</taxon>
        <taxon>Pseudomonadota</taxon>
        <taxon>Gammaproteobacteria</taxon>
        <taxon>Legionellales</taxon>
        <taxon>Legionellaceae</taxon>
        <taxon>Legionella</taxon>
    </lineage>
</organism>
<dbReference type="Proteomes" id="UP000032803">
    <property type="component" value="Chromosome I"/>
</dbReference>
<dbReference type="SUPFAM" id="SSF54523">
    <property type="entry name" value="Pili subunits"/>
    <property type="match status" value="1"/>
</dbReference>
<gene>
    <name evidence="2" type="ORF">LHA_2150</name>
</gene>
<evidence type="ECO:0000256" key="1">
    <source>
        <dbReference type="SAM" id="Phobius"/>
    </source>
</evidence>
<reference evidence="3" key="1">
    <citation type="submission" date="2014-09" db="EMBL/GenBank/DDBJ databases">
        <authorList>
            <person name="Gomez-Valero L."/>
        </authorList>
    </citation>
    <scope>NUCLEOTIDE SEQUENCE [LARGE SCALE GENOMIC DNA]</scope>
    <source>
        <strain evidence="3">ATCC35250</strain>
    </source>
</reference>
<dbReference type="InterPro" id="IPR031982">
    <property type="entry name" value="PilE-like"/>
</dbReference>
<dbReference type="RefSeq" id="WP_045106415.1">
    <property type="nucleotide sequence ID" value="NZ_LN681225.1"/>
</dbReference>